<reference evidence="2 3" key="1">
    <citation type="submission" date="2019-04" db="EMBL/GenBank/DDBJ databases">
        <title>Sulfurimonas crateris sp. nov. a facultative anaerobic sulfur-oxidizing chemolithautotrophic bacterium isolated from a terrestrial mud vulcano.</title>
        <authorList>
            <person name="Ratnikova N.M."/>
            <person name="Slobodkin A.I."/>
            <person name="Merkel A.Y."/>
            <person name="Novikov A."/>
            <person name="Bonch-Osmolovskaya E.A."/>
            <person name="Slobodkina G.B."/>
        </authorList>
    </citation>
    <scope>NUCLEOTIDE SEQUENCE [LARGE SCALE GENOMIC DNA]</scope>
    <source>
        <strain evidence="2 3">SN118</strain>
    </source>
</reference>
<protein>
    <recommendedName>
        <fullName evidence="4">SH3 domain-containing protein</fullName>
    </recommendedName>
</protein>
<keyword evidence="1" id="KW-0472">Membrane</keyword>
<keyword evidence="1" id="KW-0812">Transmembrane</keyword>
<keyword evidence="3" id="KW-1185">Reference proteome</keyword>
<organism evidence="2 3">
    <name type="scientific">Sulfurimonas crateris</name>
    <dbReference type="NCBI Taxonomy" id="2574727"/>
    <lineage>
        <taxon>Bacteria</taxon>
        <taxon>Pseudomonadati</taxon>
        <taxon>Campylobacterota</taxon>
        <taxon>Epsilonproteobacteria</taxon>
        <taxon>Campylobacterales</taxon>
        <taxon>Sulfurimonadaceae</taxon>
        <taxon>Sulfurimonas</taxon>
    </lineage>
</organism>
<sequence length="348" mass="39922">MNQTTFITEDEIQSLPKVLYLSYEKVPSRVLKGEIFTVTIKSLSTVKDFMDISYTLSNAEGVKLLSDYPSREKDSRYFYETFHFLATSQSIRLPDFTATLIGNNDEIYRSTTLLGQDLNVVSLNPKKDFSNIVATSFEILEYKTTSYDNMHNIVVFVATATNCDIAALHLNSAYKQGVESITESYFDSKITYYAVIDKNMENLSFSYFNLQKNRFIPIYIPIVVDDDSVATQSDLKPKDQSREMLKMAIAGAVAVVAFFVILWRKKYIYLVFIILPLAYIAYVGLPSKEVCLKEGSNIYLLPLYNGTIFETAKEEYHLQKENEVDGWIKVRLDKEKVGWIRNEDICSR</sequence>
<accession>A0A4U2Z4L4</accession>
<evidence type="ECO:0000313" key="2">
    <source>
        <dbReference type="EMBL" id="TKI68312.1"/>
    </source>
</evidence>
<evidence type="ECO:0008006" key="4">
    <source>
        <dbReference type="Google" id="ProtNLM"/>
    </source>
</evidence>
<dbReference type="EMBL" id="SZPX01000009">
    <property type="protein sequence ID" value="TKI68312.1"/>
    <property type="molecule type" value="Genomic_DNA"/>
</dbReference>
<comment type="caution">
    <text evidence="2">The sequence shown here is derived from an EMBL/GenBank/DDBJ whole genome shotgun (WGS) entry which is preliminary data.</text>
</comment>
<dbReference type="OrthoDB" id="5372311at2"/>
<dbReference type="AlphaFoldDB" id="A0A4U2Z4L4"/>
<feature type="transmembrane region" description="Helical" evidence="1">
    <location>
        <begin position="244"/>
        <end position="261"/>
    </location>
</feature>
<evidence type="ECO:0000256" key="1">
    <source>
        <dbReference type="SAM" id="Phobius"/>
    </source>
</evidence>
<name>A0A4U2Z4L4_9BACT</name>
<gene>
    <name evidence="2" type="ORF">FCU45_11055</name>
</gene>
<proteinExistence type="predicted"/>
<feature type="transmembrane region" description="Helical" evidence="1">
    <location>
        <begin position="267"/>
        <end position="285"/>
    </location>
</feature>
<evidence type="ECO:0000313" key="3">
    <source>
        <dbReference type="Proteomes" id="UP000309561"/>
    </source>
</evidence>
<keyword evidence="1" id="KW-1133">Transmembrane helix</keyword>
<dbReference type="Proteomes" id="UP000309561">
    <property type="component" value="Unassembled WGS sequence"/>
</dbReference>